<evidence type="ECO:0000256" key="1">
    <source>
        <dbReference type="SAM" id="Phobius"/>
    </source>
</evidence>
<organism evidence="4">
    <name type="scientific">Enterococcus faecalis</name>
    <name type="common">Streptococcus faecalis</name>
    <dbReference type="NCBI Taxonomy" id="1351"/>
    <lineage>
        <taxon>Bacteria</taxon>
        <taxon>Bacillati</taxon>
        <taxon>Bacillota</taxon>
        <taxon>Bacilli</taxon>
        <taxon>Lactobacillales</taxon>
        <taxon>Enterococcaceae</taxon>
        <taxon>Enterococcus</taxon>
    </lineage>
</organism>
<accession>A0A1W6QXQ2</accession>
<feature type="domain" description="WxL Interacting Protein host binding" evidence="3">
    <location>
        <begin position="167"/>
        <end position="299"/>
    </location>
</feature>
<dbReference type="RefSeq" id="WP_172689717.1">
    <property type="nucleotide sequence ID" value="NZ_KY303941.1"/>
</dbReference>
<evidence type="ECO:0000259" key="3">
    <source>
        <dbReference type="Pfam" id="PF11797"/>
    </source>
</evidence>
<keyword evidence="1" id="KW-1133">Transmembrane helix</keyword>
<sequence length="337" mass="37059">MKQIAVYIGVGIVSLLSLIGFSLTGVATENQADFSVNAEQSAYQVDKSKTYFDLSLPVNESVPLVIHVTNNSEEAIEVAGELSPATTNINGVVEYGKTQNQLTSSVPFDITKVASFEKEKQTIAPKQTVDFVVNVSVPTKDYAGVVAGGITLRDVTEEKTSSETKGMFKNKFAYAIALLVHGDKTPVENAVMLKEVTPTQVNSRNVVSAAIENKTANYINKVSIEASVTDVSGKEVLSEKKEDMQIAPSSLFQFPIYYEKQAMQAGKYMLTMTVRSEKQEWQLKKSFTITEEKATALNKTDVSKKEESRNVQWLVLGLVGIIFLLLIILVVVLRKKR</sequence>
<protein>
    <submittedName>
        <fullName evidence="4">Uncharacterized protein</fullName>
    </submittedName>
</protein>
<dbReference type="InterPro" id="IPR021759">
    <property type="entry name" value="WxLIP_HBD"/>
</dbReference>
<dbReference type="EMBL" id="KY303941">
    <property type="protein sequence ID" value="ARO46225.1"/>
    <property type="molecule type" value="Genomic_DNA"/>
</dbReference>
<keyword evidence="1" id="KW-0472">Membrane</keyword>
<feature type="transmembrane region" description="Helical" evidence="1">
    <location>
        <begin position="7"/>
        <end position="27"/>
    </location>
</feature>
<evidence type="ECO:0000313" key="4">
    <source>
        <dbReference type="EMBL" id="ARO46225.1"/>
    </source>
</evidence>
<keyword evidence="4" id="KW-0614">Plasmid</keyword>
<proteinExistence type="predicted"/>
<dbReference type="Pfam" id="PF06030">
    <property type="entry name" value="WxLIP_PGBD"/>
    <property type="match status" value="1"/>
</dbReference>
<dbReference type="Pfam" id="PF11797">
    <property type="entry name" value="WxLIP_HBD"/>
    <property type="match status" value="1"/>
</dbReference>
<reference evidence="4" key="1">
    <citation type="submission" date="2016-12" db="EMBL/GenBank/DDBJ databases">
        <title>Characterization of a Plasmid Isolated from Enterococcus faecalis found in the Fecal Material of a Blue Whale.</title>
        <authorList>
            <person name="McLaughlin R."/>
        </authorList>
    </citation>
    <scope>NUCLEOTIDE SEQUENCE</scope>
    <source>
        <strain evidence="4">3</strain>
        <plasmid evidence="4">pGTC3</plasmid>
    </source>
</reference>
<name>A0A1W6QXQ2_ENTFL</name>
<keyword evidence="1" id="KW-0812">Transmembrane</keyword>
<feature type="domain" description="WxL Interacting Protein peptidoglycan binding" evidence="2">
    <location>
        <begin position="34"/>
        <end position="152"/>
    </location>
</feature>
<geneLocation type="plasmid" evidence="4">
    <name>pGTC3</name>
</geneLocation>
<dbReference type="AlphaFoldDB" id="A0A1W6QXQ2"/>
<dbReference type="InterPro" id="IPR010317">
    <property type="entry name" value="WxLIP_PGBD"/>
</dbReference>
<feature type="transmembrane region" description="Helical" evidence="1">
    <location>
        <begin position="313"/>
        <end position="333"/>
    </location>
</feature>
<evidence type="ECO:0000259" key="2">
    <source>
        <dbReference type="Pfam" id="PF06030"/>
    </source>
</evidence>